<accession>A0ACA9NAZ3</accession>
<feature type="non-terminal residue" evidence="1">
    <location>
        <position position="1"/>
    </location>
</feature>
<comment type="caution">
    <text evidence="1">The sequence shown here is derived from an EMBL/GenBank/DDBJ whole genome shotgun (WGS) entry which is preliminary data.</text>
</comment>
<proteinExistence type="predicted"/>
<evidence type="ECO:0000313" key="1">
    <source>
        <dbReference type="EMBL" id="CAG8646190.1"/>
    </source>
</evidence>
<dbReference type="EMBL" id="CAJVQC010013211">
    <property type="protein sequence ID" value="CAG8646190.1"/>
    <property type="molecule type" value="Genomic_DNA"/>
</dbReference>
<reference evidence="1" key="1">
    <citation type="submission" date="2021-06" db="EMBL/GenBank/DDBJ databases">
        <authorList>
            <person name="Kallberg Y."/>
            <person name="Tangrot J."/>
            <person name="Rosling A."/>
        </authorList>
    </citation>
    <scope>NUCLEOTIDE SEQUENCE</scope>
    <source>
        <strain evidence="1">MA461A</strain>
    </source>
</reference>
<evidence type="ECO:0000313" key="2">
    <source>
        <dbReference type="Proteomes" id="UP000789920"/>
    </source>
</evidence>
<name>A0ACA9NAZ3_9GLOM</name>
<keyword evidence="2" id="KW-1185">Reference proteome</keyword>
<organism evidence="1 2">
    <name type="scientific">Racocetra persica</name>
    <dbReference type="NCBI Taxonomy" id="160502"/>
    <lineage>
        <taxon>Eukaryota</taxon>
        <taxon>Fungi</taxon>
        <taxon>Fungi incertae sedis</taxon>
        <taxon>Mucoromycota</taxon>
        <taxon>Glomeromycotina</taxon>
        <taxon>Glomeromycetes</taxon>
        <taxon>Diversisporales</taxon>
        <taxon>Gigasporaceae</taxon>
        <taxon>Racocetra</taxon>
    </lineage>
</organism>
<sequence length="63" mass="7363">NAQLPVHSSSSNELLNGSIIQRIYEIDHDLPEVHKMVLYQLQTTQQKQKERMIDKLKPHLISQ</sequence>
<protein>
    <submittedName>
        <fullName evidence="1">35524_t:CDS:1</fullName>
    </submittedName>
</protein>
<gene>
    <name evidence="1" type="ORF">RPERSI_LOCUS7682</name>
</gene>
<dbReference type="Proteomes" id="UP000789920">
    <property type="component" value="Unassembled WGS sequence"/>
</dbReference>